<dbReference type="AlphaFoldDB" id="A0A0F8ZAS4"/>
<evidence type="ECO:0000313" key="1">
    <source>
        <dbReference type="EMBL" id="KKK83025.1"/>
    </source>
</evidence>
<reference evidence="1" key="1">
    <citation type="journal article" date="2015" name="Nature">
        <title>Complex archaea that bridge the gap between prokaryotes and eukaryotes.</title>
        <authorList>
            <person name="Spang A."/>
            <person name="Saw J.H."/>
            <person name="Jorgensen S.L."/>
            <person name="Zaremba-Niedzwiedzka K."/>
            <person name="Martijn J."/>
            <person name="Lind A.E."/>
            <person name="van Eijk R."/>
            <person name="Schleper C."/>
            <person name="Guy L."/>
            <person name="Ettema T.J."/>
        </authorList>
    </citation>
    <scope>NUCLEOTIDE SEQUENCE</scope>
</reference>
<gene>
    <name evidence="1" type="ORF">LCGC14_2797500</name>
</gene>
<organism evidence="1">
    <name type="scientific">marine sediment metagenome</name>
    <dbReference type="NCBI Taxonomy" id="412755"/>
    <lineage>
        <taxon>unclassified sequences</taxon>
        <taxon>metagenomes</taxon>
        <taxon>ecological metagenomes</taxon>
    </lineage>
</organism>
<accession>A0A0F8ZAS4</accession>
<dbReference type="EMBL" id="LAZR01052409">
    <property type="protein sequence ID" value="KKK83025.1"/>
    <property type="molecule type" value="Genomic_DNA"/>
</dbReference>
<name>A0A0F8ZAS4_9ZZZZ</name>
<proteinExistence type="predicted"/>
<sequence>MPISIEARKLTDRIYEAYGTGSGIIFGIPPEHRDAVVGIVQSVLDFHDVV</sequence>
<protein>
    <submittedName>
        <fullName evidence="1">Uncharacterized protein</fullName>
    </submittedName>
</protein>
<feature type="non-terminal residue" evidence="1">
    <location>
        <position position="50"/>
    </location>
</feature>
<comment type="caution">
    <text evidence="1">The sequence shown here is derived from an EMBL/GenBank/DDBJ whole genome shotgun (WGS) entry which is preliminary data.</text>
</comment>